<evidence type="ECO:0000313" key="5">
    <source>
        <dbReference type="Proteomes" id="UP001148838"/>
    </source>
</evidence>
<dbReference type="EMBL" id="JAJSOF020000015">
    <property type="protein sequence ID" value="KAJ4441539.1"/>
    <property type="molecule type" value="Genomic_DNA"/>
</dbReference>
<dbReference type="InterPro" id="IPR050863">
    <property type="entry name" value="CenT-Element_Derived"/>
</dbReference>
<organism evidence="4 5">
    <name type="scientific">Periplaneta americana</name>
    <name type="common">American cockroach</name>
    <name type="synonym">Blatta americana</name>
    <dbReference type="NCBI Taxonomy" id="6978"/>
    <lineage>
        <taxon>Eukaryota</taxon>
        <taxon>Metazoa</taxon>
        <taxon>Ecdysozoa</taxon>
        <taxon>Arthropoda</taxon>
        <taxon>Hexapoda</taxon>
        <taxon>Insecta</taxon>
        <taxon>Pterygota</taxon>
        <taxon>Neoptera</taxon>
        <taxon>Polyneoptera</taxon>
        <taxon>Dictyoptera</taxon>
        <taxon>Blattodea</taxon>
        <taxon>Blattoidea</taxon>
        <taxon>Blattidae</taxon>
        <taxon>Blattinae</taxon>
        <taxon>Periplaneta</taxon>
    </lineage>
</organism>
<comment type="subcellular location">
    <subcellularLocation>
        <location evidence="1">Nucleus</location>
    </subcellularLocation>
</comment>
<reference evidence="4 5" key="1">
    <citation type="journal article" date="2022" name="Allergy">
        <title>Genome assembly and annotation of Periplaneta americana reveal a comprehensive cockroach allergen profile.</title>
        <authorList>
            <person name="Wang L."/>
            <person name="Xiong Q."/>
            <person name="Saelim N."/>
            <person name="Wang L."/>
            <person name="Nong W."/>
            <person name="Wan A.T."/>
            <person name="Shi M."/>
            <person name="Liu X."/>
            <person name="Cao Q."/>
            <person name="Hui J.H.L."/>
            <person name="Sookrung N."/>
            <person name="Leung T.F."/>
            <person name="Tungtrongchitr A."/>
            <person name="Tsui S.K.W."/>
        </authorList>
    </citation>
    <scope>NUCLEOTIDE SEQUENCE [LARGE SCALE GENOMIC DNA]</scope>
    <source>
        <strain evidence="4">PWHHKU_190912</strain>
    </source>
</reference>
<dbReference type="PANTHER" id="PTHR19303">
    <property type="entry name" value="TRANSPOSON"/>
    <property type="match status" value="1"/>
</dbReference>
<evidence type="ECO:0000259" key="3">
    <source>
        <dbReference type="PROSITE" id="PS51253"/>
    </source>
</evidence>
<evidence type="ECO:0000256" key="1">
    <source>
        <dbReference type="ARBA" id="ARBA00004123"/>
    </source>
</evidence>
<comment type="caution">
    <text evidence="4">The sequence shown here is derived from an EMBL/GenBank/DDBJ whole genome shotgun (WGS) entry which is preliminary data.</text>
</comment>
<evidence type="ECO:0000313" key="4">
    <source>
        <dbReference type="EMBL" id="KAJ4441539.1"/>
    </source>
</evidence>
<accession>A0ABQ8T4W0</accession>
<dbReference type="Pfam" id="PF03221">
    <property type="entry name" value="HTH_Tnp_Tc5"/>
    <property type="match status" value="1"/>
</dbReference>
<feature type="domain" description="HTH CENPB-type" evidence="3">
    <location>
        <begin position="13"/>
        <end position="84"/>
    </location>
</feature>
<dbReference type="InterPro" id="IPR009057">
    <property type="entry name" value="Homeodomain-like_sf"/>
</dbReference>
<keyword evidence="5" id="KW-1185">Reference proteome</keyword>
<gene>
    <name evidence="4" type="ORF">ANN_11395</name>
</gene>
<sequence length="242" mass="27861">MQEYCASTSSNDKRRTLKQPSVFKYDKELFLVFQEQRRKGTPISGPILKEKALDMLKKHGGENFSASDGWLSMWRKKYGVRPLAICGERMSSDTVAAEEYKTTFRDLLRVILSKKTPFFPSLRLPTYLCCYDVTDLKEPHVEKDGVDGSNAYIVHIKVRRYTCFSVAAVSHAVIVLAMCTDLSMSRSTCHAKSPKERKLRNFLETYCPFYCISYHWQYAPGYGSSMTEPLRTSVLRQDNSRR</sequence>
<proteinExistence type="predicted"/>
<dbReference type="SMART" id="SM00674">
    <property type="entry name" value="CENPB"/>
    <property type="match status" value="1"/>
</dbReference>
<dbReference type="Gene3D" id="1.10.10.60">
    <property type="entry name" value="Homeodomain-like"/>
    <property type="match status" value="1"/>
</dbReference>
<dbReference type="PANTHER" id="PTHR19303:SF16">
    <property type="entry name" value="JERKY PROTEIN HOMOLOG-LIKE"/>
    <property type="match status" value="1"/>
</dbReference>
<evidence type="ECO:0000256" key="2">
    <source>
        <dbReference type="ARBA" id="ARBA00023125"/>
    </source>
</evidence>
<protein>
    <recommendedName>
        <fullName evidence="3">HTH CENPB-type domain-containing protein</fullName>
    </recommendedName>
</protein>
<keyword evidence="2" id="KW-0238">DNA-binding</keyword>
<dbReference type="SUPFAM" id="SSF46689">
    <property type="entry name" value="Homeodomain-like"/>
    <property type="match status" value="1"/>
</dbReference>
<name>A0ABQ8T4W0_PERAM</name>
<dbReference type="Proteomes" id="UP001148838">
    <property type="component" value="Unassembled WGS sequence"/>
</dbReference>
<dbReference type="InterPro" id="IPR006600">
    <property type="entry name" value="HTH_CenpB_DNA-bd_dom"/>
</dbReference>
<dbReference type="PROSITE" id="PS51253">
    <property type="entry name" value="HTH_CENPB"/>
    <property type="match status" value="1"/>
</dbReference>